<dbReference type="CDD" id="cd07505">
    <property type="entry name" value="HAD_BPGM-like"/>
    <property type="match status" value="1"/>
</dbReference>
<dbReference type="InterPro" id="IPR023214">
    <property type="entry name" value="HAD_sf"/>
</dbReference>
<dbReference type="Pfam" id="PF13419">
    <property type="entry name" value="HAD_2"/>
    <property type="match status" value="1"/>
</dbReference>
<evidence type="ECO:0000256" key="1">
    <source>
        <dbReference type="ARBA" id="ARBA00001946"/>
    </source>
</evidence>
<evidence type="ECO:0000313" key="5">
    <source>
        <dbReference type="EMBL" id="VVC75556.1"/>
    </source>
</evidence>
<dbReference type="Gene3D" id="3.40.50.1000">
    <property type="entry name" value="HAD superfamily/HAD-like"/>
    <property type="match status" value="1"/>
</dbReference>
<reference evidence="5 6" key="1">
    <citation type="submission" date="2019-08" db="EMBL/GenBank/DDBJ databases">
        <authorList>
            <person name="Guy L."/>
        </authorList>
    </citation>
    <scope>NUCLEOTIDE SEQUENCE [LARGE SCALE GENOMIC DNA]</scope>
    <source>
        <strain evidence="5 6">SGT-108</strain>
    </source>
</reference>
<keyword evidence="6" id="KW-1185">Reference proteome</keyword>
<protein>
    <submittedName>
        <fullName evidence="5">Phosphorylated carbohydrates phosphatase</fullName>
    </submittedName>
</protein>
<gene>
    <name evidence="5" type="ORF">AQUSIP_08460</name>
</gene>
<dbReference type="AlphaFoldDB" id="A0A5E4PGS0"/>
<dbReference type="Gene3D" id="1.10.150.240">
    <property type="entry name" value="Putative phosphatase, domain 2"/>
    <property type="match status" value="1"/>
</dbReference>
<proteinExistence type="inferred from homology"/>
<dbReference type="GO" id="GO:0046872">
    <property type="term" value="F:metal ion binding"/>
    <property type="evidence" value="ECO:0007669"/>
    <property type="project" value="UniProtKB-KW"/>
</dbReference>
<name>A0A5E4PGS0_9COXI</name>
<evidence type="ECO:0000256" key="2">
    <source>
        <dbReference type="ARBA" id="ARBA00006171"/>
    </source>
</evidence>
<keyword evidence="3" id="KW-0479">Metal-binding</keyword>
<sequence length="260" mass="28904">MNTIAVPNTRLKSEEIMFKAVIFDFDGVILDSEPLHYQACCTVFKQLGYALSYDEYTEKYIGTSDKDMFPLLLKTIGLDFTSHEVQSLINMKVEAYIHIIRHHDSLPMIPDLDNYLSSINRDTTKIAICSGSTKNEIRIVLERLLQGRLQSLFDCIITSDDVTHGKPSPEGYQLTANRLGVKPADCLVIEDSPHGVRAAKSAGMYVTGLSTTYPASQLAHADKIVSGYRELMQLHIGDPSLSAPQVSLKKNVKENASDYS</sequence>
<dbReference type="InterPro" id="IPR041492">
    <property type="entry name" value="HAD_2"/>
</dbReference>
<dbReference type="SFLD" id="SFLDG01129">
    <property type="entry name" value="C1.5:_HAD__Beta-PGM__Phosphata"/>
    <property type="match status" value="1"/>
</dbReference>
<keyword evidence="4" id="KW-0460">Magnesium</keyword>
<dbReference type="InterPro" id="IPR023198">
    <property type="entry name" value="PGP-like_dom2"/>
</dbReference>
<dbReference type="InterPro" id="IPR051600">
    <property type="entry name" value="Beta-PGM-like"/>
</dbReference>
<comment type="similarity">
    <text evidence="2">Belongs to the HAD-like hydrolase superfamily. CbbY/CbbZ/Gph/YieH family.</text>
</comment>
<dbReference type="PRINTS" id="PR00413">
    <property type="entry name" value="HADHALOGNASE"/>
</dbReference>
<evidence type="ECO:0000313" key="6">
    <source>
        <dbReference type="Proteomes" id="UP000324194"/>
    </source>
</evidence>
<dbReference type="InterPro" id="IPR006439">
    <property type="entry name" value="HAD-SF_hydro_IA"/>
</dbReference>
<comment type="cofactor">
    <cofactor evidence="1">
        <name>Mg(2+)</name>
        <dbReference type="ChEBI" id="CHEBI:18420"/>
    </cofactor>
</comment>
<dbReference type="PANTHER" id="PTHR46193:SF21">
    <property type="entry name" value="SLL1138 PROTEIN"/>
    <property type="match status" value="1"/>
</dbReference>
<dbReference type="SUPFAM" id="SSF56784">
    <property type="entry name" value="HAD-like"/>
    <property type="match status" value="1"/>
</dbReference>
<dbReference type="Proteomes" id="UP000324194">
    <property type="component" value="Chromosome 1"/>
</dbReference>
<dbReference type="PANTHER" id="PTHR46193">
    <property type="entry name" value="6-PHOSPHOGLUCONATE PHOSPHATASE"/>
    <property type="match status" value="1"/>
</dbReference>
<organism evidence="5 6">
    <name type="scientific">Aquicella siphonis</name>
    <dbReference type="NCBI Taxonomy" id="254247"/>
    <lineage>
        <taxon>Bacteria</taxon>
        <taxon>Pseudomonadati</taxon>
        <taxon>Pseudomonadota</taxon>
        <taxon>Gammaproteobacteria</taxon>
        <taxon>Legionellales</taxon>
        <taxon>Coxiellaceae</taxon>
        <taxon>Aquicella</taxon>
    </lineage>
</organism>
<dbReference type="NCBIfam" id="TIGR01509">
    <property type="entry name" value="HAD-SF-IA-v3"/>
    <property type="match status" value="1"/>
</dbReference>
<dbReference type="KEGG" id="asip:AQUSIP_08460"/>
<dbReference type="SFLD" id="SFLDG01135">
    <property type="entry name" value="C1.5.6:_HAD__Beta-PGM__Phospha"/>
    <property type="match status" value="1"/>
</dbReference>
<dbReference type="SFLD" id="SFLDS00003">
    <property type="entry name" value="Haloacid_Dehalogenase"/>
    <property type="match status" value="1"/>
</dbReference>
<evidence type="ECO:0000256" key="4">
    <source>
        <dbReference type="ARBA" id="ARBA00022842"/>
    </source>
</evidence>
<dbReference type="NCBIfam" id="TIGR01549">
    <property type="entry name" value="HAD-SF-IA-v1"/>
    <property type="match status" value="1"/>
</dbReference>
<dbReference type="EMBL" id="LR699119">
    <property type="protein sequence ID" value="VVC75556.1"/>
    <property type="molecule type" value="Genomic_DNA"/>
</dbReference>
<accession>A0A5E4PGS0</accession>
<evidence type="ECO:0000256" key="3">
    <source>
        <dbReference type="ARBA" id="ARBA00022723"/>
    </source>
</evidence>
<dbReference type="GO" id="GO:0003824">
    <property type="term" value="F:catalytic activity"/>
    <property type="evidence" value="ECO:0007669"/>
    <property type="project" value="UniProtKB-ARBA"/>
</dbReference>
<dbReference type="InterPro" id="IPR036412">
    <property type="entry name" value="HAD-like_sf"/>
</dbReference>